<sequence>MRINLAALSLVAVVLFQTCAANNQQLDHDCTNTAMAKCSRAPKPYEAPGLEPWFNYCRCSYWSISRLGCHTACVNDMKPELNGKDADATCNALQMKTTPARMHSTNDTIEKRHTTPYSPASSSFERSSSAPKSLQQAMRPNAAALALALVAVALWQPCAADRGKLDENCTNEAISKCSRAPKPYEAPGLEPWFNYCRCSYWSSFGLGCHTACVNDMKPELYGKDADATCNAYCNNCNEPPPCS</sequence>
<feature type="signal peptide" evidence="2">
    <location>
        <begin position="1"/>
        <end position="21"/>
    </location>
</feature>
<protein>
    <submittedName>
        <fullName evidence="3">Uncharacterized protein</fullName>
    </submittedName>
</protein>
<organism evidence="3 4">
    <name type="scientific">Tilletia horrida</name>
    <dbReference type="NCBI Taxonomy" id="155126"/>
    <lineage>
        <taxon>Eukaryota</taxon>
        <taxon>Fungi</taxon>
        <taxon>Dikarya</taxon>
        <taxon>Basidiomycota</taxon>
        <taxon>Ustilaginomycotina</taxon>
        <taxon>Exobasidiomycetes</taxon>
        <taxon>Tilletiales</taxon>
        <taxon>Tilletiaceae</taxon>
        <taxon>Tilletia</taxon>
    </lineage>
</organism>
<evidence type="ECO:0000313" key="3">
    <source>
        <dbReference type="EMBL" id="KAK0524813.1"/>
    </source>
</evidence>
<dbReference type="AlphaFoldDB" id="A0AAN6JIR7"/>
<evidence type="ECO:0000256" key="2">
    <source>
        <dbReference type="SAM" id="SignalP"/>
    </source>
</evidence>
<dbReference type="EMBL" id="JAPDMQ010000432">
    <property type="protein sequence ID" value="KAK0524813.1"/>
    <property type="molecule type" value="Genomic_DNA"/>
</dbReference>
<dbReference type="Proteomes" id="UP001176521">
    <property type="component" value="Unassembled WGS sequence"/>
</dbReference>
<keyword evidence="4" id="KW-1185">Reference proteome</keyword>
<accession>A0AAN6JIR7</accession>
<keyword evidence="2" id="KW-0732">Signal</keyword>
<feature type="compositionally biased region" description="Low complexity" evidence="1">
    <location>
        <begin position="118"/>
        <end position="133"/>
    </location>
</feature>
<feature type="chain" id="PRO_5042892561" evidence="2">
    <location>
        <begin position="22"/>
        <end position="243"/>
    </location>
</feature>
<proteinExistence type="predicted"/>
<name>A0AAN6JIR7_9BASI</name>
<gene>
    <name evidence="3" type="ORF">OC842_005716</name>
</gene>
<reference evidence="3" key="1">
    <citation type="journal article" date="2023" name="PhytoFront">
        <title>Draft Genome Resources of Seven Strains of Tilletia horrida, Causal Agent of Kernel Smut of Rice.</title>
        <authorList>
            <person name="Khanal S."/>
            <person name="Antony Babu S."/>
            <person name="Zhou X.G."/>
        </authorList>
    </citation>
    <scope>NUCLEOTIDE SEQUENCE</scope>
    <source>
        <strain evidence="3">TX3</strain>
    </source>
</reference>
<evidence type="ECO:0000256" key="1">
    <source>
        <dbReference type="SAM" id="MobiDB-lite"/>
    </source>
</evidence>
<evidence type="ECO:0000313" key="4">
    <source>
        <dbReference type="Proteomes" id="UP001176521"/>
    </source>
</evidence>
<comment type="caution">
    <text evidence="3">The sequence shown here is derived from an EMBL/GenBank/DDBJ whole genome shotgun (WGS) entry which is preliminary data.</text>
</comment>
<feature type="region of interest" description="Disordered" evidence="1">
    <location>
        <begin position="103"/>
        <end position="135"/>
    </location>
</feature>